<dbReference type="InterPro" id="IPR001455">
    <property type="entry name" value="TusA-like"/>
</dbReference>
<dbReference type="AlphaFoldDB" id="A0A075FRW5"/>
<organism evidence="2">
    <name type="scientific">uncultured marine group II/III euryarchaeote AD1000_22_E05</name>
    <dbReference type="NCBI Taxonomy" id="1457737"/>
    <lineage>
        <taxon>Archaea</taxon>
        <taxon>Methanobacteriati</taxon>
        <taxon>Methanobacteriota</taxon>
        <taxon>environmental samples</taxon>
    </lineage>
</organism>
<sequence length="148" mass="16553">MAVINRSDLTCPECGHSVTLEMPNDQCIFFHECTECKKILRPKEGDCCVFCSYGDVVCPPIQAGNDCCSPTSVDETPVRRLDLLGFFCPIPVHETRKAMVEMEIGQVIEVIGDDPETLHDLPALCERIEAKLLSVTEEAGEYTFRIRK</sequence>
<dbReference type="NCBIfam" id="NF041374">
    <property type="entry name" value="GDCCVxC"/>
    <property type="match status" value="1"/>
</dbReference>
<evidence type="ECO:0000259" key="1">
    <source>
        <dbReference type="Pfam" id="PF01206"/>
    </source>
</evidence>
<evidence type="ECO:0000313" key="2">
    <source>
        <dbReference type="EMBL" id="AIE92407.1"/>
    </source>
</evidence>
<dbReference type="PANTHER" id="PTHR33279:SF2">
    <property type="entry name" value="SULFUR CARRIER PROTEIN TUSA"/>
    <property type="match status" value="1"/>
</dbReference>
<protein>
    <submittedName>
        <fullName evidence="2">Putative redox protein, regulator of disulfide bond formation</fullName>
    </submittedName>
</protein>
<dbReference type="InterPro" id="IPR047677">
    <property type="entry name" value="GDCCVxC"/>
</dbReference>
<dbReference type="PANTHER" id="PTHR33279">
    <property type="entry name" value="SULFUR CARRIER PROTEIN YEDF-RELATED"/>
    <property type="match status" value="1"/>
</dbReference>
<dbReference type="InterPro" id="IPR036868">
    <property type="entry name" value="TusA-like_sf"/>
</dbReference>
<dbReference type="EMBL" id="KF900364">
    <property type="protein sequence ID" value="AIE92407.1"/>
    <property type="molecule type" value="Genomic_DNA"/>
</dbReference>
<reference evidence="2" key="1">
    <citation type="journal article" date="2014" name="Genome Biol. Evol.">
        <title>Pangenome evidence for extensive interdomain horizontal transfer affecting lineage core and shell genes in uncultured planktonic thaumarchaeota and euryarchaeota.</title>
        <authorList>
            <person name="Deschamps P."/>
            <person name="Zivanovic Y."/>
            <person name="Moreira D."/>
            <person name="Rodriguez-Valera F."/>
            <person name="Lopez-Garcia P."/>
        </authorList>
    </citation>
    <scope>NUCLEOTIDE SEQUENCE</scope>
</reference>
<feature type="domain" description="UPF0033" evidence="1">
    <location>
        <begin position="80"/>
        <end position="148"/>
    </location>
</feature>
<dbReference type="CDD" id="cd00291">
    <property type="entry name" value="SirA_YedF_YeeD"/>
    <property type="match status" value="1"/>
</dbReference>
<proteinExistence type="predicted"/>
<dbReference type="SUPFAM" id="SSF64307">
    <property type="entry name" value="SirA-like"/>
    <property type="match status" value="1"/>
</dbReference>
<accession>A0A075FRW5</accession>
<name>A0A075FRW5_9EURY</name>
<dbReference type="Gene3D" id="3.30.110.40">
    <property type="entry name" value="TusA-like domain"/>
    <property type="match status" value="1"/>
</dbReference>
<dbReference type="Pfam" id="PF01206">
    <property type="entry name" value="TusA"/>
    <property type="match status" value="1"/>
</dbReference>